<dbReference type="EMBL" id="JABFJV010000074">
    <property type="protein sequence ID" value="NOK34554.1"/>
    <property type="molecule type" value="Genomic_DNA"/>
</dbReference>
<gene>
    <name evidence="2" type="ORF">HMI49_15240</name>
</gene>
<proteinExistence type="predicted"/>
<evidence type="ECO:0000313" key="2">
    <source>
        <dbReference type="EMBL" id="NOK34554.1"/>
    </source>
</evidence>
<reference evidence="2 3" key="1">
    <citation type="submission" date="2020-05" db="EMBL/GenBank/DDBJ databases">
        <authorList>
            <person name="Whitworth D."/>
        </authorList>
    </citation>
    <scope>NUCLEOTIDE SEQUENCE [LARGE SCALE GENOMIC DNA]</scope>
    <source>
        <strain evidence="2 3">AB043B</strain>
    </source>
</reference>
<dbReference type="Proteomes" id="UP000563426">
    <property type="component" value="Unassembled WGS sequence"/>
</dbReference>
<sequence length="83" mass="9843">MPAARMPPGQRRLRPGKLHADKAYASRKNRRGLRLRGIVARLARPGVESKERLGRYRWVVERMLAWKNQLRRLRGRDERCARL</sequence>
<dbReference type="AlphaFoldDB" id="A0A7Y4NRI2"/>
<evidence type="ECO:0000313" key="3">
    <source>
        <dbReference type="Proteomes" id="UP000563426"/>
    </source>
</evidence>
<name>A0A7Y4NRI2_9BACT</name>
<feature type="region of interest" description="Disordered" evidence="1">
    <location>
        <begin position="1"/>
        <end position="26"/>
    </location>
</feature>
<comment type="caution">
    <text evidence="2">The sequence shown here is derived from an EMBL/GenBank/DDBJ whole genome shotgun (WGS) entry which is preliminary data.</text>
</comment>
<keyword evidence="3" id="KW-1185">Reference proteome</keyword>
<evidence type="ECO:0000256" key="1">
    <source>
        <dbReference type="SAM" id="MobiDB-lite"/>
    </source>
</evidence>
<accession>A0A7Y4NRI2</accession>
<organism evidence="2 3">
    <name type="scientific">Corallococcus exercitus</name>
    <dbReference type="NCBI Taxonomy" id="2316736"/>
    <lineage>
        <taxon>Bacteria</taxon>
        <taxon>Pseudomonadati</taxon>
        <taxon>Myxococcota</taxon>
        <taxon>Myxococcia</taxon>
        <taxon>Myxococcales</taxon>
        <taxon>Cystobacterineae</taxon>
        <taxon>Myxococcaceae</taxon>
        <taxon>Corallococcus</taxon>
    </lineage>
</organism>
<protein>
    <submittedName>
        <fullName evidence="2">Transposase</fullName>
    </submittedName>
</protein>